<comment type="caution">
    <text evidence="3">The sequence shown here is derived from an EMBL/GenBank/DDBJ whole genome shotgun (WGS) entry which is preliminary data.</text>
</comment>
<dbReference type="Pfam" id="PF04519">
    <property type="entry name" value="Bactofilin"/>
    <property type="match status" value="1"/>
</dbReference>
<evidence type="ECO:0000313" key="3">
    <source>
        <dbReference type="EMBL" id="MBB3064463.1"/>
    </source>
</evidence>
<evidence type="ECO:0000313" key="4">
    <source>
        <dbReference type="Proteomes" id="UP000581135"/>
    </source>
</evidence>
<sequence length="158" mass="16015">MTPSPEPKDNGLGSRPRASIGGVPSIISNDLTIRGNLESDGDIQIDGQVDGDVLSRSVTIGHGARVKGVIRAEEVKVSGQVDGEIHATNVALLASAKVTGDIMHKSLSIDAGAFIEGMLKRIEDARPASIQPKTAAASSGTSAVSANSSGSNTSSSPV</sequence>
<dbReference type="EMBL" id="JACHXA010000002">
    <property type="protein sequence ID" value="MBB3064463.1"/>
    <property type="molecule type" value="Genomic_DNA"/>
</dbReference>
<dbReference type="AlphaFoldDB" id="A0A839SU67"/>
<evidence type="ECO:0000256" key="1">
    <source>
        <dbReference type="ARBA" id="ARBA00044755"/>
    </source>
</evidence>
<feature type="region of interest" description="Disordered" evidence="2">
    <location>
        <begin position="129"/>
        <end position="158"/>
    </location>
</feature>
<protein>
    <submittedName>
        <fullName evidence="3">Cytoskeletal protein CcmA (Bactofilin family)</fullName>
    </submittedName>
</protein>
<feature type="region of interest" description="Disordered" evidence="2">
    <location>
        <begin position="1"/>
        <end position="21"/>
    </location>
</feature>
<comment type="similarity">
    <text evidence="1">Belongs to the bactofilin family.</text>
</comment>
<dbReference type="Proteomes" id="UP000581135">
    <property type="component" value="Unassembled WGS sequence"/>
</dbReference>
<keyword evidence="4" id="KW-1185">Reference proteome</keyword>
<dbReference type="InterPro" id="IPR007607">
    <property type="entry name" value="BacA/B"/>
</dbReference>
<feature type="compositionally biased region" description="Low complexity" evidence="2">
    <location>
        <begin position="135"/>
        <end position="158"/>
    </location>
</feature>
<organism evidence="3 4">
    <name type="scientific">Limibacillus halophilus</name>
    <dbReference type="NCBI Taxonomy" id="1579333"/>
    <lineage>
        <taxon>Bacteria</taxon>
        <taxon>Pseudomonadati</taxon>
        <taxon>Pseudomonadota</taxon>
        <taxon>Alphaproteobacteria</taxon>
        <taxon>Rhodospirillales</taxon>
        <taxon>Rhodovibrionaceae</taxon>
        <taxon>Limibacillus</taxon>
    </lineage>
</organism>
<name>A0A839SU67_9PROT</name>
<dbReference type="RefSeq" id="WP_183415289.1">
    <property type="nucleotide sequence ID" value="NZ_JACHXA010000002.1"/>
</dbReference>
<dbReference type="PANTHER" id="PTHR35024">
    <property type="entry name" value="HYPOTHETICAL CYTOSOLIC PROTEIN"/>
    <property type="match status" value="1"/>
</dbReference>
<gene>
    <name evidence="3" type="ORF">FHR98_000735</name>
</gene>
<reference evidence="3 4" key="1">
    <citation type="submission" date="2020-08" db="EMBL/GenBank/DDBJ databases">
        <title>Genomic Encyclopedia of Type Strains, Phase III (KMG-III): the genomes of soil and plant-associated and newly described type strains.</title>
        <authorList>
            <person name="Whitman W."/>
        </authorList>
    </citation>
    <scope>NUCLEOTIDE SEQUENCE [LARGE SCALE GENOMIC DNA]</scope>
    <source>
        <strain evidence="3 4">CECT 8803</strain>
    </source>
</reference>
<evidence type="ECO:0000256" key="2">
    <source>
        <dbReference type="SAM" id="MobiDB-lite"/>
    </source>
</evidence>
<accession>A0A839SU67</accession>
<proteinExistence type="inferred from homology"/>
<dbReference type="PANTHER" id="PTHR35024:SF4">
    <property type="entry name" value="POLYMER-FORMING CYTOSKELETAL PROTEIN"/>
    <property type="match status" value="1"/>
</dbReference>